<comment type="similarity">
    <text evidence="1 9">Belongs to the peptidase S11 family.</text>
</comment>
<dbReference type="PANTHER" id="PTHR21581">
    <property type="entry name" value="D-ALANYL-D-ALANINE CARBOXYPEPTIDASE"/>
    <property type="match status" value="1"/>
</dbReference>
<dbReference type="InterPro" id="IPR012338">
    <property type="entry name" value="Beta-lactam/transpept-like"/>
</dbReference>
<evidence type="ECO:0000256" key="5">
    <source>
        <dbReference type="ARBA" id="ARBA00022984"/>
    </source>
</evidence>
<protein>
    <submittedName>
        <fullName evidence="12">D-alanyl-D-alanine carboxypeptidase</fullName>
    </submittedName>
</protein>
<proteinExistence type="inferred from homology"/>
<feature type="binding site" evidence="8">
    <location>
        <position position="271"/>
    </location>
    <ligand>
        <name>substrate</name>
    </ligand>
</feature>
<name>A0A9D9I1P6_9FIRM</name>
<organism evidence="12 13">
    <name type="scientific">Candidatus Scybalomonas excrementavium</name>
    <dbReference type="NCBI Taxonomy" id="2840943"/>
    <lineage>
        <taxon>Bacteria</taxon>
        <taxon>Bacillati</taxon>
        <taxon>Bacillota</taxon>
        <taxon>Clostridia</taxon>
        <taxon>Lachnospirales</taxon>
        <taxon>Lachnospiraceae</taxon>
        <taxon>Lachnospiraceae incertae sedis</taxon>
        <taxon>Candidatus Scybalomonas</taxon>
    </lineage>
</organism>
<evidence type="ECO:0000313" key="13">
    <source>
        <dbReference type="Proteomes" id="UP000823618"/>
    </source>
</evidence>
<feature type="chain" id="PRO_5038724311" evidence="10">
    <location>
        <begin position="25"/>
        <end position="320"/>
    </location>
</feature>
<keyword evidence="3" id="KW-0378">Hydrolase</keyword>
<dbReference type="PROSITE" id="PS51257">
    <property type="entry name" value="PROKAR_LIPOPROTEIN"/>
    <property type="match status" value="1"/>
</dbReference>
<feature type="active site" description="Proton acceptor" evidence="7">
    <location>
        <position position="102"/>
    </location>
</feature>
<keyword evidence="4" id="KW-0133">Cell shape</keyword>
<gene>
    <name evidence="12" type="ORF">IAC13_09795</name>
</gene>
<dbReference type="InterPro" id="IPR018044">
    <property type="entry name" value="Peptidase_S11"/>
</dbReference>
<keyword evidence="12" id="KW-0121">Carboxypeptidase</keyword>
<dbReference type="PANTHER" id="PTHR21581:SF26">
    <property type="entry name" value="D-ALANYL-D-ALANINE ENDOPEPTIDASE"/>
    <property type="match status" value="1"/>
</dbReference>
<dbReference type="Gene3D" id="3.40.710.10">
    <property type="entry name" value="DD-peptidase/beta-lactamase superfamily"/>
    <property type="match status" value="1"/>
</dbReference>
<comment type="caution">
    <text evidence="12">The sequence shown here is derived from an EMBL/GenBank/DDBJ whole genome shotgun (WGS) entry which is preliminary data.</text>
</comment>
<keyword evidence="2 10" id="KW-0732">Signal</keyword>
<evidence type="ECO:0000259" key="11">
    <source>
        <dbReference type="Pfam" id="PF00768"/>
    </source>
</evidence>
<dbReference type="Pfam" id="PF00768">
    <property type="entry name" value="Peptidase_S11"/>
    <property type="match status" value="1"/>
</dbReference>
<dbReference type="GO" id="GO:0006508">
    <property type="term" value="P:proteolysis"/>
    <property type="evidence" value="ECO:0007669"/>
    <property type="project" value="InterPro"/>
</dbReference>
<dbReference type="PRINTS" id="PR00725">
    <property type="entry name" value="DADACBPTASE1"/>
</dbReference>
<keyword evidence="6" id="KW-0961">Cell wall biogenesis/degradation</keyword>
<evidence type="ECO:0000256" key="9">
    <source>
        <dbReference type="RuleBase" id="RU004016"/>
    </source>
</evidence>
<feature type="active site" evidence="7">
    <location>
        <position position="155"/>
    </location>
</feature>
<evidence type="ECO:0000256" key="10">
    <source>
        <dbReference type="SAM" id="SignalP"/>
    </source>
</evidence>
<evidence type="ECO:0000256" key="1">
    <source>
        <dbReference type="ARBA" id="ARBA00007164"/>
    </source>
</evidence>
<dbReference type="GO" id="GO:0009252">
    <property type="term" value="P:peptidoglycan biosynthetic process"/>
    <property type="evidence" value="ECO:0007669"/>
    <property type="project" value="UniProtKB-KW"/>
</dbReference>
<reference evidence="12" key="2">
    <citation type="journal article" date="2021" name="PeerJ">
        <title>Extensive microbial diversity within the chicken gut microbiome revealed by metagenomics and culture.</title>
        <authorList>
            <person name="Gilroy R."/>
            <person name="Ravi A."/>
            <person name="Getino M."/>
            <person name="Pursley I."/>
            <person name="Horton D.L."/>
            <person name="Alikhan N.F."/>
            <person name="Baker D."/>
            <person name="Gharbi K."/>
            <person name="Hall N."/>
            <person name="Watson M."/>
            <person name="Adriaenssens E.M."/>
            <person name="Foster-Nyarko E."/>
            <person name="Jarju S."/>
            <person name="Secka A."/>
            <person name="Antonio M."/>
            <person name="Oren A."/>
            <person name="Chaudhuri R.R."/>
            <person name="La Ragione R."/>
            <person name="Hildebrand F."/>
            <person name="Pallen M.J."/>
        </authorList>
    </citation>
    <scope>NUCLEOTIDE SEQUENCE</scope>
    <source>
        <strain evidence="12">E3-2379</strain>
    </source>
</reference>
<reference evidence="12" key="1">
    <citation type="submission" date="2020-10" db="EMBL/GenBank/DDBJ databases">
        <authorList>
            <person name="Gilroy R."/>
        </authorList>
    </citation>
    <scope>NUCLEOTIDE SEQUENCE</scope>
    <source>
        <strain evidence="12">E3-2379</strain>
    </source>
</reference>
<dbReference type="EMBL" id="JADIML010000278">
    <property type="protein sequence ID" value="MBO8464212.1"/>
    <property type="molecule type" value="Genomic_DNA"/>
</dbReference>
<evidence type="ECO:0000256" key="6">
    <source>
        <dbReference type="ARBA" id="ARBA00023316"/>
    </source>
</evidence>
<evidence type="ECO:0000313" key="12">
    <source>
        <dbReference type="EMBL" id="MBO8464212.1"/>
    </source>
</evidence>
<dbReference type="GO" id="GO:0008360">
    <property type="term" value="P:regulation of cell shape"/>
    <property type="evidence" value="ECO:0007669"/>
    <property type="project" value="UniProtKB-KW"/>
</dbReference>
<feature type="active site" description="Acyl-ester intermediate" evidence="7">
    <location>
        <position position="99"/>
    </location>
</feature>
<dbReference type="Proteomes" id="UP000823618">
    <property type="component" value="Unassembled WGS sequence"/>
</dbReference>
<evidence type="ECO:0000256" key="7">
    <source>
        <dbReference type="PIRSR" id="PIRSR618044-1"/>
    </source>
</evidence>
<accession>A0A9D9I1P6</accession>
<feature type="signal peptide" evidence="10">
    <location>
        <begin position="1"/>
        <end position="24"/>
    </location>
</feature>
<dbReference type="GO" id="GO:0009002">
    <property type="term" value="F:serine-type D-Ala-D-Ala carboxypeptidase activity"/>
    <property type="evidence" value="ECO:0007669"/>
    <property type="project" value="InterPro"/>
</dbReference>
<dbReference type="SUPFAM" id="SSF56601">
    <property type="entry name" value="beta-lactamase/transpeptidase-like"/>
    <property type="match status" value="1"/>
</dbReference>
<evidence type="ECO:0000256" key="4">
    <source>
        <dbReference type="ARBA" id="ARBA00022960"/>
    </source>
</evidence>
<dbReference type="InterPro" id="IPR001967">
    <property type="entry name" value="Peptidase_S11_N"/>
</dbReference>
<evidence type="ECO:0000256" key="8">
    <source>
        <dbReference type="PIRSR" id="PIRSR618044-2"/>
    </source>
</evidence>
<dbReference type="GO" id="GO:0071555">
    <property type="term" value="P:cell wall organization"/>
    <property type="evidence" value="ECO:0007669"/>
    <property type="project" value="UniProtKB-KW"/>
</dbReference>
<dbReference type="AlphaFoldDB" id="A0A9D9I1P6"/>
<keyword evidence="12" id="KW-0645">Protease</keyword>
<evidence type="ECO:0000256" key="3">
    <source>
        <dbReference type="ARBA" id="ARBA00022801"/>
    </source>
</evidence>
<feature type="domain" description="Peptidase S11 D-alanyl-D-alanine carboxypeptidase A N-terminal" evidence="11">
    <location>
        <begin position="73"/>
        <end position="301"/>
    </location>
</feature>
<sequence>MRKRKKIITILCTLCLAASVTGCGKGLHNAYVVNDGAFYFLEDTINHSDRFAANLAIIPKLSYLDQGFEDDVTSELLINNTTNTPIVAVSAHAKIYPASLTKLMTAYLTCKYGKMDDVVTLEQDLRYESGAQLLHLKRGDKVTVSELYHGLLVYSANDCASMLATYIAGSEEKFVDLMNQEAKALGATNTHFQNSHGLHDPEHYTSAYDLYLMFKANLQYDIFKETVALDSYTMKYTNKNDQPLSVSFHSTNLYLTGTYKIPKGITMFGGKTGTTQAAGSCLIILTENKKGEEFISVVTGAMDKNILYNTMSKLLKQANK</sequence>
<evidence type="ECO:0000256" key="2">
    <source>
        <dbReference type="ARBA" id="ARBA00022729"/>
    </source>
</evidence>
<keyword evidence="5" id="KW-0573">Peptidoglycan synthesis</keyword>